<keyword evidence="3" id="KW-1185">Reference proteome</keyword>
<accession>A0ABT1GI38</accession>
<dbReference type="Gene3D" id="3.40.50.300">
    <property type="entry name" value="P-loop containing nucleotide triphosphate hydrolases"/>
    <property type="match status" value="1"/>
</dbReference>
<comment type="caution">
    <text evidence="2">The sequence shown here is derived from an EMBL/GenBank/DDBJ whole genome shotgun (WGS) entry which is preliminary data.</text>
</comment>
<evidence type="ECO:0000313" key="2">
    <source>
        <dbReference type="EMBL" id="MCP2007238.1"/>
    </source>
</evidence>
<evidence type="ECO:0000256" key="1">
    <source>
        <dbReference type="SAM" id="MobiDB-lite"/>
    </source>
</evidence>
<proteinExistence type="predicted"/>
<dbReference type="Proteomes" id="UP001162889">
    <property type="component" value="Unassembled WGS sequence"/>
</dbReference>
<evidence type="ECO:0000313" key="3">
    <source>
        <dbReference type="Proteomes" id="UP001162889"/>
    </source>
</evidence>
<feature type="region of interest" description="Disordered" evidence="1">
    <location>
        <begin position="216"/>
        <end position="235"/>
    </location>
</feature>
<sequence>MAVENKAQIWAVMGQSGTGKGLWIKSELRRLKPKRIVFLDPQDEYGAFAPAVNAGDLARIVTAAGANKPFAVRYVFPKDCTADHFAKIFSLACRLAYGAGNCAFLVEELSNFTTASWGPPLWRRMCNSGRHEGVWVIGCSQFPAQVDKSFLSNATLVHCGWLGEEPHRKAIATKMNVSPDMINDLPDLHFLEWHREDRRIESGNVSIAGRVTQHRVEPGGVKTLQKRSPKREKVT</sequence>
<protein>
    <recommendedName>
        <fullName evidence="4">DUF87 domain-containing protein</fullName>
    </recommendedName>
</protein>
<reference evidence="2" key="1">
    <citation type="submission" date="2022-03" db="EMBL/GenBank/DDBJ databases">
        <title>Genome Encyclopedia of Bacteria and Archaea VI: Functional Genomics of Type Strains.</title>
        <authorList>
            <person name="Whitman W."/>
        </authorList>
    </citation>
    <scope>NUCLEOTIDE SEQUENCE</scope>
    <source>
        <strain evidence="2">HSC-15S17</strain>
    </source>
</reference>
<evidence type="ECO:0008006" key="4">
    <source>
        <dbReference type="Google" id="ProtNLM"/>
    </source>
</evidence>
<dbReference type="SUPFAM" id="SSF52540">
    <property type="entry name" value="P-loop containing nucleoside triphosphate hydrolases"/>
    <property type="match status" value="1"/>
</dbReference>
<dbReference type="EMBL" id="JALJZU010000002">
    <property type="protein sequence ID" value="MCP2007238.1"/>
    <property type="molecule type" value="Genomic_DNA"/>
</dbReference>
<feature type="compositionally biased region" description="Basic residues" evidence="1">
    <location>
        <begin position="224"/>
        <end position="235"/>
    </location>
</feature>
<gene>
    <name evidence="2" type="ORF">L1274_000931</name>
</gene>
<organism evidence="2 3">
    <name type="scientific">Duganella violaceipulchra</name>
    <dbReference type="NCBI Taxonomy" id="2849652"/>
    <lineage>
        <taxon>Bacteria</taxon>
        <taxon>Pseudomonadati</taxon>
        <taxon>Pseudomonadota</taxon>
        <taxon>Betaproteobacteria</taxon>
        <taxon>Burkholderiales</taxon>
        <taxon>Oxalobacteraceae</taxon>
        <taxon>Telluria group</taxon>
        <taxon>Duganella</taxon>
    </lineage>
</organism>
<dbReference type="InterPro" id="IPR027417">
    <property type="entry name" value="P-loop_NTPase"/>
</dbReference>
<dbReference type="RefSeq" id="WP_229225091.1">
    <property type="nucleotide sequence ID" value="NZ_JAHTGR010000016.1"/>
</dbReference>
<name>A0ABT1GI38_9BURK</name>